<feature type="transmembrane region" description="Helical" evidence="10">
    <location>
        <begin position="89"/>
        <end position="109"/>
    </location>
</feature>
<keyword evidence="5 10" id="KW-0812">Transmembrane</keyword>
<feature type="domain" description="NADH:quinone oxidoreductase/Mrp antiporter transmembrane" evidence="12">
    <location>
        <begin position="111"/>
        <end position="377"/>
    </location>
</feature>
<comment type="similarity">
    <text evidence="10">Belongs to the complex I subunit 5 family.</text>
</comment>
<dbReference type="AlphaFoldDB" id="A2T590"/>
<evidence type="ECO:0000259" key="12">
    <source>
        <dbReference type="Pfam" id="PF00361"/>
    </source>
</evidence>
<feature type="transmembrane region" description="Helical" evidence="10">
    <location>
        <begin position="63"/>
        <end position="82"/>
    </location>
</feature>
<feature type="transmembrane region" description="Helical" evidence="10">
    <location>
        <begin position="550"/>
        <end position="572"/>
    </location>
</feature>
<evidence type="ECO:0000256" key="11">
    <source>
        <dbReference type="SAM" id="SignalP"/>
    </source>
</evidence>
<feature type="domain" description="NADH-Ubiquinone oxidoreductase (complex I) chain 5 N-terminal" evidence="13">
    <location>
        <begin position="52"/>
        <end position="92"/>
    </location>
</feature>
<evidence type="ECO:0000256" key="3">
    <source>
        <dbReference type="ARBA" id="ARBA00012944"/>
    </source>
</evidence>
<feature type="transmembrane region" description="Helical" evidence="10">
    <location>
        <begin position="273"/>
        <end position="291"/>
    </location>
</feature>
<feature type="transmembrane region" description="Helical" evidence="10">
    <location>
        <begin position="246"/>
        <end position="266"/>
    </location>
</feature>
<feature type="signal peptide" evidence="11">
    <location>
        <begin position="1"/>
        <end position="31"/>
    </location>
</feature>
<feature type="transmembrane region" description="Helical" evidence="10">
    <location>
        <begin position="297"/>
        <end position="319"/>
    </location>
</feature>
<feature type="transmembrane region" description="Helical" evidence="10">
    <location>
        <begin position="216"/>
        <end position="234"/>
    </location>
</feature>
<keyword evidence="7 10" id="KW-1133">Transmembrane helix</keyword>
<keyword evidence="10" id="KW-0813">Transport</keyword>
<dbReference type="Pfam" id="PF00361">
    <property type="entry name" value="Proton_antipo_M"/>
    <property type="match status" value="1"/>
</dbReference>
<dbReference type="GO" id="GO:0016020">
    <property type="term" value="C:membrane"/>
    <property type="evidence" value="ECO:0007669"/>
    <property type="project" value="UniProtKB-SubCell"/>
</dbReference>
<dbReference type="PANTHER" id="PTHR42829">
    <property type="entry name" value="NADH-UBIQUINONE OXIDOREDUCTASE CHAIN 5"/>
    <property type="match status" value="1"/>
</dbReference>
<keyword evidence="10 14" id="KW-0496">Mitochondrion</keyword>
<evidence type="ECO:0000256" key="2">
    <source>
        <dbReference type="ARBA" id="ARBA00004141"/>
    </source>
</evidence>
<evidence type="ECO:0000256" key="5">
    <source>
        <dbReference type="ARBA" id="ARBA00022692"/>
    </source>
</evidence>
<sequence length="577" mass="62505">MLKLPNWSGVMWGSLLLVSGFLLMAGGLSCAGNHESVVLLWEGFSQICHPLGFCLLVDSESCFFGSTVCLIAGSVMLFSVYYMSSEKFFYRFVGIILVFVSSMVLLIFSPGLLSVFIGWDGLGVTSFLLVIYFFSDKSLNAGLLTLLTNRLGDIFLLLSVSVAWGSFGAELSSLEGSGFSLGGVWLLGIFAASLTKSAQVPFSAWLPAAMAAPTPVSALVHSSTLVTAGLYLLIRFSSGLSNSEFWSWGLFISSCTLVMASFSSLVEYDMKKIVALSTLSQLGLMGMAVSMQSMSGAFFHLIMHAYFKALLFMIMGYWIHQCSGYQDLRISSISSQEFNLSSTLTLLALSSLSGVPFLSGFISKDYLLESSSMLSSVSSVSGLLMVVGCMLTVMYSGRLLTSLLGFKWSGEPVCNWSENSWAFWSSLLVLSMLSLVGGWWLSGYLSPLGSVLLIPKEIKFVFSMIVLGGMILSWGLCRWESSLTGSLGLLGSLWGLSFLSFPSLAKSALYVGMSSREVEDLWLPLMSSGWVQASFGEFSSSIGSSSMKNYSLFSNLPILGLSTFSGFCWFYTGQFTL</sequence>
<comment type="subcellular location">
    <subcellularLocation>
        <location evidence="2">Membrane</location>
        <topology evidence="2">Multi-pass membrane protein</topology>
    </subcellularLocation>
</comment>
<evidence type="ECO:0000256" key="9">
    <source>
        <dbReference type="ARBA" id="ARBA00049551"/>
    </source>
</evidence>
<feature type="transmembrane region" description="Helical" evidence="10">
    <location>
        <begin position="340"/>
        <end position="362"/>
    </location>
</feature>
<gene>
    <name evidence="14" type="primary">nad5</name>
</gene>
<keyword evidence="8 10" id="KW-0472">Membrane</keyword>
<dbReference type="GO" id="GO:0008137">
    <property type="term" value="F:NADH dehydrogenase (ubiquinone) activity"/>
    <property type="evidence" value="ECO:0007669"/>
    <property type="project" value="UniProtKB-EC"/>
</dbReference>
<name>A2T590_TIGCA</name>
<comment type="function">
    <text evidence="1">Core subunit of the mitochondrial membrane respiratory chain NADH dehydrogenase (Complex I) that is believed to belong to the minimal assembly required for catalysis. Complex I functions in the transfer of electrons from NADH to the respiratory chain. The immediate electron acceptor for the enzyme is believed to be ubiquinone.</text>
</comment>
<keyword evidence="6" id="KW-0249">Electron transport</keyword>
<feature type="transmembrane region" description="Helical" evidence="10">
    <location>
        <begin position="460"/>
        <end position="476"/>
    </location>
</feature>
<dbReference type="InterPro" id="IPR001516">
    <property type="entry name" value="Proton_antipo_N"/>
</dbReference>
<evidence type="ECO:0000256" key="7">
    <source>
        <dbReference type="ARBA" id="ARBA00022989"/>
    </source>
</evidence>
<dbReference type="InterPro" id="IPR003945">
    <property type="entry name" value="NU5C-like"/>
</dbReference>
<dbReference type="EMBL" id="DQ917373">
    <property type="protein sequence ID" value="ABK79916.1"/>
    <property type="molecule type" value="Genomic_DNA"/>
</dbReference>
<dbReference type="EC" id="7.1.1.2" evidence="3 10"/>
<feature type="chain" id="PRO_5002646744" description="NADH-ubiquinone oxidoreductase chain 5" evidence="11">
    <location>
        <begin position="32"/>
        <end position="577"/>
    </location>
</feature>
<keyword evidence="10" id="KW-0520">NAD</keyword>
<organism evidence="14">
    <name type="scientific">Tigriopus californicus</name>
    <name type="common">Marine copepod</name>
    <dbReference type="NCBI Taxonomy" id="6832"/>
    <lineage>
        <taxon>Eukaryota</taxon>
        <taxon>Metazoa</taxon>
        <taxon>Ecdysozoa</taxon>
        <taxon>Arthropoda</taxon>
        <taxon>Crustacea</taxon>
        <taxon>Multicrustacea</taxon>
        <taxon>Hexanauplia</taxon>
        <taxon>Copepoda</taxon>
        <taxon>Harpacticoida</taxon>
        <taxon>Harpacticidae</taxon>
        <taxon>Tigriopus</taxon>
    </lineage>
</organism>
<comment type="function">
    <text evidence="10">Core subunit of the mitochondrial membrane respiratory chain NADH dehydrogenase (Complex I) which catalyzes electron transfer from NADH through the respiratory chain, using ubiquinone as an electron acceptor. Essential for the catalytic activity and assembly of complex I.</text>
</comment>
<reference evidence="14" key="2">
    <citation type="journal article" date="2007" name="Gene">
        <title>Three divergent mitochondrial genomes from California populations of the copepod Tigriopus californicus.</title>
        <authorList>
            <person name="Burton R.S."/>
            <person name="Byrne R.J."/>
            <person name="Rawson P.D."/>
        </authorList>
    </citation>
    <scope>NUCLEOTIDE SEQUENCE</scope>
    <source>
        <strain evidence="14">AB81</strain>
    </source>
</reference>
<dbReference type="InterPro" id="IPR001750">
    <property type="entry name" value="ND/Mrp_TM"/>
</dbReference>
<feature type="transmembrane region" description="Helical" evidence="10">
    <location>
        <begin position="115"/>
        <end position="134"/>
    </location>
</feature>
<feature type="transmembrane region" description="Helical" evidence="10">
    <location>
        <begin position="141"/>
        <end position="164"/>
    </location>
</feature>
<feature type="transmembrane region" description="Helical" evidence="10">
    <location>
        <begin position="382"/>
        <end position="400"/>
    </location>
</feature>
<proteinExistence type="inferred from homology"/>
<evidence type="ECO:0000256" key="8">
    <source>
        <dbReference type="ARBA" id="ARBA00023136"/>
    </source>
</evidence>
<dbReference type="PROSITE" id="PS51257">
    <property type="entry name" value="PROKAR_LIPOPROTEIN"/>
    <property type="match status" value="1"/>
</dbReference>
<comment type="catalytic activity">
    <reaction evidence="9 10">
        <text>a ubiquinone + NADH + 5 H(+)(in) = a ubiquinol + NAD(+) + 4 H(+)(out)</text>
        <dbReference type="Rhea" id="RHEA:29091"/>
        <dbReference type="Rhea" id="RHEA-COMP:9565"/>
        <dbReference type="Rhea" id="RHEA-COMP:9566"/>
        <dbReference type="ChEBI" id="CHEBI:15378"/>
        <dbReference type="ChEBI" id="CHEBI:16389"/>
        <dbReference type="ChEBI" id="CHEBI:17976"/>
        <dbReference type="ChEBI" id="CHEBI:57540"/>
        <dbReference type="ChEBI" id="CHEBI:57945"/>
        <dbReference type="EC" id="7.1.1.2"/>
    </reaction>
</comment>
<dbReference type="Pfam" id="PF00662">
    <property type="entry name" value="Proton_antipo_N"/>
    <property type="match status" value="1"/>
</dbReference>
<keyword evidence="10" id="KW-0830">Ubiquinone</keyword>
<feature type="transmembrane region" description="Helical" evidence="10">
    <location>
        <begin position="483"/>
        <end position="501"/>
    </location>
</feature>
<dbReference type="PRINTS" id="PR01434">
    <property type="entry name" value="NADHDHGNASE5"/>
</dbReference>
<dbReference type="GO" id="GO:0015990">
    <property type="term" value="P:electron transport coupled proton transport"/>
    <property type="evidence" value="ECO:0007669"/>
    <property type="project" value="TreeGrafter"/>
</dbReference>
<evidence type="ECO:0000259" key="13">
    <source>
        <dbReference type="Pfam" id="PF00662"/>
    </source>
</evidence>
<dbReference type="PANTHER" id="PTHR42829:SF2">
    <property type="entry name" value="NADH-UBIQUINONE OXIDOREDUCTASE CHAIN 5"/>
    <property type="match status" value="1"/>
</dbReference>
<evidence type="ECO:0000256" key="6">
    <source>
        <dbReference type="ARBA" id="ARBA00022982"/>
    </source>
</evidence>
<evidence type="ECO:0000313" key="14">
    <source>
        <dbReference type="EMBL" id="ABK79916.1"/>
    </source>
</evidence>
<dbReference type="GO" id="GO:0042773">
    <property type="term" value="P:ATP synthesis coupled electron transport"/>
    <property type="evidence" value="ECO:0007669"/>
    <property type="project" value="InterPro"/>
</dbReference>
<feature type="transmembrane region" description="Helical" evidence="10">
    <location>
        <begin position="421"/>
        <end position="440"/>
    </location>
</feature>
<protein>
    <recommendedName>
        <fullName evidence="4 10">NADH-ubiquinone oxidoreductase chain 5</fullName>
        <ecNumber evidence="3 10">7.1.1.2</ecNumber>
    </recommendedName>
</protein>
<evidence type="ECO:0000256" key="10">
    <source>
        <dbReference type="RuleBase" id="RU003404"/>
    </source>
</evidence>
<reference evidence="14" key="1">
    <citation type="submission" date="2006-08" db="EMBL/GenBank/DDBJ databases">
        <authorList>
            <person name="Burton R."/>
            <person name="Byrne R."/>
            <person name="Rawson P."/>
        </authorList>
    </citation>
    <scope>NUCLEOTIDE SEQUENCE</scope>
    <source>
        <strain evidence="14">AB81</strain>
    </source>
</reference>
<evidence type="ECO:0000256" key="1">
    <source>
        <dbReference type="ARBA" id="ARBA00003257"/>
    </source>
</evidence>
<geneLocation type="mitochondrion" evidence="14"/>
<dbReference type="GO" id="GO:0003954">
    <property type="term" value="F:NADH dehydrogenase activity"/>
    <property type="evidence" value="ECO:0007669"/>
    <property type="project" value="TreeGrafter"/>
</dbReference>
<keyword evidence="11" id="KW-0732">Signal</keyword>
<evidence type="ECO:0000256" key="4">
    <source>
        <dbReference type="ARBA" id="ARBA00021096"/>
    </source>
</evidence>
<feature type="transmembrane region" description="Helical" evidence="10">
    <location>
        <begin position="176"/>
        <end position="195"/>
    </location>
</feature>
<accession>A2T590</accession>